<proteinExistence type="predicted"/>
<name>A0ABQ7TPL6_PHRPL</name>
<dbReference type="PANTHER" id="PTHR24124:SF7">
    <property type="entry name" value="NF-KAPPA-B INHIBITOR DELTA"/>
    <property type="match status" value="1"/>
</dbReference>
<feature type="repeat" description="ANK" evidence="3">
    <location>
        <begin position="340"/>
        <end position="372"/>
    </location>
</feature>
<accession>A0ABQ7TPL6</accession>
<dbReference type="PANTHER" id="PTHR24124">
    <property type="entry name" value="ANKYRIN REPEAT FAMILY A"/>
    <property type="match status" value="1"/>
</dbReference>
<gene>
    <name evidence="5" type="ORF">JD844_005614</name>
</gene>
<keyword evidence="6" id="KW-1185">Reference proteome</keyword>
<evidence type="ECO:0000256" key="1">
    <source>
        <dbReference type="ARBA" id="ARBA00022737"/>
    </source>
</evidence>
<feature type="repeat" description="ANK" evidence="3">
    <location>
        <begin position="307"/>
        <end position="339"/>
    </location>
</feature>
<dbReference type="Gene3D" id="1.25.40.20">
    <property type="entry name" value="Ankyrin repeat-containing domain"/>
    <property type="match status" value="1"/>
</dbReference>
<protein>
    <recommendedName>
        <fullName evidence="7">NFKB inhibitor delta</fullName>
    </recommendedName>
</protein>
<dbReference type="PROSITE" id="PS50088">
    <property type="entry name" value="ANK_REPEAT"/>
    <property type="match status" value="3"/>
</dbReference>
<dbReference type="InterPro" id="IPR036770">
    <property type="entry name" value="Ankyrin_rpt-contain_sf"/>
</dbReference>
<dbReference type="EMBL" id="JAIPUX010000035">
    <property type="protein sequence ID" value="KAH0631326.1"/>
    <property type="molecule type" value="Genomic_DNA"/>
</dbReference>
<evidence type="ECO:0000256" key="3">
    <source>
        <dbReference type="PROSITE-ProRule" id="PRU00023"/>
    </source>
</evidence>
<organism evidence="5 6">
    <name type="scientific">Phrynosoma platyrhinos</name>
    <name type="common">Desert horned lizard</name>
    <dbReference type="NCBI Taxonomy" id="52577"/>
    <lineage>
        <taxon>Eukaryota</taxon>
        <taxon>Metazoa</taxon>
        <taxon>Chordata</taxon>
        <taxon>Craniata</taxon>
        <taxon>Vertebrata</taxon>
        <taxon>Euteleostomi</taxon>
        <taxon>Lepidosauria</taxon>
        <taxon>Squamata</taxon>
        <taxon>Bifurcata</taxon>
        <taxon>Unidentata</taxon>
        <taxon>Episquamata</taxon>
        <taxon>Toxicofera</taxon>
        <taxon>Iguania</taxon>
        <taxon>Phrynosomatidae</taxon>
        <taxon>Phrynosomatinae</taxon>
        <taxon>Phrynosoma</taxon>
    </lineage>
</organism>
<evidence type="ECO:0000313" key="6">
    <source>
        <dbReference type="Proteomes" id="UP000826234"/>
    </source>
</evidence>
<keyword evidence="1" id="KW-0677">Repeat</keyword>
<reference evidence="5 6" key="1">
    <citation type="journal article" date="2022" name="Gigascience">
        <title>A chromosome-level genome assembly and annotation of the desert horned lizard, Phrynosoma platyrhinos, provides insight into chromosomal rearrangements among reptiles.</title>
        <authorList>
            <person name="Koochekian N."/>
            <person name="Ascanio A."/>
            <person name="Farleigh K."/>
            <person name="Card D.C."/>
            <person name="Schield D.R."/>
            <person name="Castoe T.A."/>
            <person name="Jezkova T."/>
        </authorList>
    </citation>
    <scope>NUCLEOTIDE SEQUENCE [LARGE SCALE GENOMIC DNA]</scope>
    <source>
        <strain evidence="5">NK-2021</strain>
    </source>
</reference>
<feature type="region of interest" description="Disordered" evidence="4">
    <location>
        <begin position="1"/>
        <end position="22"/>
    </location>
</feature>
<evidence type="ECO:0000256" key="2">
    <source>
        <dbReference type="ARBA" id="ARBA00023043"/>
    </source>
</evidence>
<dbReference type="Proteomes" id="UP000826234">
    <property type="component" value="Unassembled WGS sequence"/>
</dbReference>
<feature type="repeat" description="ANK" evidence="3">
    <location>
        <begin position="465"/>
        <end position="501"/>
    </location>
</feature>
<dbReference type="SUPFAM" id="SSF48403">
    <property type="entry name" value="Ankyrin repeat"/>
    <property type="match status" value="1"/>
</dbReference>
<evidence type="ECO:0008006" key="7">
    <source>
        <dbReference type="Google" id="ProtNLM"/>
    </source>
</evidence>
<dbReference type="Pfam" id="PF12796">
    <property type="entry name" value="Ank_2"/>
    <property type="match status" value="2"/>
</dbReference>
<feature type="compositionally biased region" description="Polar residues" evidence="4">
    <location>
        <begin position="37"/>
        <end position="49"/>
    </location>
</feature>
<evidence type="ECO:0000256" key="4">
    <source>
        <dbReference type="SAM" id="MobiDB-lite"/>
    </source>
</evidence>
<dbReference type="InterPro" id="IPR002110">
    <property type="entry name" value="Ankyrin_rpt"/>
</dbReference>
<sequence>MLDGNGGKCSPPPKGCKVSQTSVAPQTVRKLLEQKRLQQSVQGHSTRSLIPSGAPEANHPVQGTHSPGNVQLCIFCLTLPEGQPHASENNSSVLPLYLYLTKPLFPEPTGAPEERRPTPEHTAIPEYPVGAFPAWQENALTETTFPPGCPFQHVNTTNSCCLQPTPPQYDVMSPFTPLETHVYGAAGPAATEPAQDSKMALAMDFEKATAEAQALNLYESNWQEQETSNPCFLQPGNYAVPSAELDPGELAQARAQIQNVELTRLLQQDEDGDMLLHLLVAQGFRTLAYAAAEMLRDCGQLDVKEHRGKTPLLVAAAANQPEIVKDLIMLGADVNAVDQKGQTVLHLGATYGLPRVIEAVMMAGIPVNVEARNFEGLTPLHCAVIAHNATFQMQSMEPLSQSHLQDLVLCIRLLLQLGADYKSQDLKSSKTLLHLAVQAANLPLIQFLLQLPGQELQHFVNMKAHGNTALHMAAGLHGHPFQEEIVCLLLQYCADPSARNLENEQPLRLLLKSRRACPGPAHLPSLS</sequence>
<feature type="region of interest" description="Disordered" evidence="4">
    <location>
        <begin position="36"/>
        <end position="64"/>
    </location>
</feature>
<dbReference type="PROSITE" id="PS50297">
    <property type="entry name" value="ANK_REP_REGION"/>
    <property type="match status" value="1"/>
</dbReference>
<evidence type="ECO:0000313" key="5">
    <source>
        <dbReference type="EMBL" id="KAH0631326.1"/>
    </source>
</evidence>
<dbReference type="SMART" id="SM00248">
    <property type="entry name" value="ANK"/>
    <property type="match status" value="5"/>
</dbReference>
<keyword evidence="2 3" id="KW-0040">ANK repeat</keyword>
<comment type="caution">
    <text evidence="5">The sequence shown here is derived from an EMBL/GenBank/DDBJ whole genome shotgun (WGS) entry which is preliminary data.</text>
</comment>